<dbReference type="InterPro" id="IPR032675">
    <property type="entry name" value="LRR_dom_sf"/>
</dbReference>
<dbReference type="AlphaFoldDB" id="A0A8X8YLA7"/>
<evidence type="ECO:0000313" key="2">
    <source>
        <dbReference type="EMBL" id="KAG6432667.1"/>
    </source>
</evidence>
<name>A0A8X8YLA7_SALSN</name>
<protein>
    <recommendedName>
        <fullName evidence="4">Non-specific serine/threonine protein kinase</fullName>
    </recommendedName>
</protein>
<dbReference type="Gene3D" id="3.80.10.10">
    <property type="entry name" value="Ribonuclease Inhibitor"/>
    <property type="match status" value="1"/>
</dbReference>
<organism evidence="2">
    <name type="scientific">Salvia splendens</name>
    <name type="common">Scarlet sage</name>
    <dbReference type="NCBI Taxonomy" id="180675"/>
    <lineage>
        <taxon>Eukaryota</taxon>
        <taxon>Viridiplantae</taxon>
        <taxon>Streptophyta</taxon>
        <taxon>Embryophyta</taxon>
        <taxon>Tracheophyta</taxon>
        <taxon>Spermatophyta</taxon>
        <taxon>Magnoliopsida</taxon>
        <taxon>eudicotyledons</taxon>
        <taxon>Gunneridae</taxon>
        <taxon>Pentapetalae</taxon>
        <taxon>asterids</taxon>
        <taxon>lamiids</taxon>
        <taxon>Lamiales</taxon>
        <taxon>Lamiaceae</taxon>
        <taxon>Nepetoideae</taxon>
        <taxon>Mentheae</taxon>
        <taxon>Salviinae</taxon>
        <taxon>Salvia</taxon>
        <taxon>Salvia subgen. Calosphace</taxon>
        <taxon>core Calosphace</taxon>
    </lineage>
</organism>
<dbReference type="SUPFAM" id="SSF52058">
    <property type="entry name" value="L domain-like"/>
    <property type="match status" value="1"/>
</dbReference>
<dbReference type="EMBL" id="PNBA02000002">
    <property type="protein sequence ID" value="KAG6432667.1"/>
    <property type="molecule type" value="Genomic_DNA"/>
</dbReference>
<dbReference type="Pfam" id="PF00560">
    <property type="entry name" value="LRR_1"/>
    <property type="match status" value="1"/>
</dbReference>
<gene>
    <name evidence="2" type="ORF">SASPL_104249</name>
</gene>
<evidence type="ECO:0008006" key="4">
    <source>
        <dbReference type="Google" id="ProtNLM"/>
    </source>
</evidence>
<dbReference type="PANTHER" id="PTHR48060">
    <property type="entry name" value="DNA DAMAGE-REPAIR/TOLERATION PROTEIN DRT100"/>
    <property type="match status" value="1"/>
</dbReference>
<keyword evidence="1" id="KW-0732">Signal</keyword>
<dbReference type="InterPro" id="IPR053211">
    <property type="entry name" value="DNA_repair-toleration"/>
</dbReference>
<dbReference type="Proteomes" id="UP000298416">
    <property type="component" value="Unassembled WGS sequence"/>
</dbReference>
<accession>A0A8X8YLA7</accession>
<comment type="caution">
    <text evidence="2">The sequence shown here is derived from an EMBL/GenBank/DDBJ whole genome shotgun (WGS) entry which is preliminary data.</text>
</comment>
<dbReference type="PANTHER" id="PTHR48060:SF21">
    <property type="entry name" value="L DOMAIN-LIKE PROTEIN"/>
    <property type="match status" value="1"/>
</dbReference>
<dbReference type="InterPro" id="IPR001611">
    <property type="entry name" value="Leu-rich_rpt"/>
</dbReference>
<reference evidence="2" key="2">
    <citation type="submission" date="2020-08" db="EMBL/GenBank/DDBJ databases">
        <title>Plant Genome Project.</title>
        <authorList>
            <person name="Zhang R.-G."/>
        </authorList>
    </citation>
    <scope>NUCLEOTIDE SEQUENCE</scope>
    <source>
        <strain evidence="2">Huo1</strain>
        <tissue evidence="2">Leaf</tissue>
    </source>
</reference>
<evidence type="ECO:0000256" key="1">
    <source>
        <dbReference type="ARBA" id="ARBA00022729"/>
    </source>
</evidence>
<sequence length="66" mass="7348">MKELRLSKNQFNGNIPTEIGNLSMLTLLSMHANDLLGNIPASIFNISSLEVMMYLFSNNLCGMLLD</sequence>
<evidence type="ECO:0000313" key="3">
    <source>
        <dbReference type="Proteomes" id="UP000298416"/>
    </source>
</evidence>
<keyword evidence="3" id="KW-1185">Reference proteome</keyword>
<proteinExistence type="predicted"/>
<reference evidence="2" key="1">
    <citation type="submission" date="2018-01" db="EMBL/GenBank/DDBJ databases">
        <authorList>
            <person name="Mao J.F."/>
        </authorList>
    </citation>
    <scope>NUCLEOTIDE SEQUENCE</scope>
    <source>
        <strain evidence="2">Huo1</strain>
        <tissue evidence="2">Leaf</tissue>
    </source>
</reference>